<feature type="region of interest" description="Disordered" evidence="8">
    <location>
        <begin position="106"/>
        <end position="125"/>
    </location>
</feature>
<keyword evidence="7" id="KW-0472">Membrane</keyword>
<feature type="domain" description="ShKT" evidence="9">
    <location>
        <begin position="613"/>
        <end position="653"/>
    </location>
</feature>
<evidence type="ECO:0000256" key="2">
    <source>
        <dbReference type="ARBA" id="ARBA00006511"/>
    </source>
</evidence>
<organism evidence="10">
    <name type="scientific">Tanacetum cinerariifolium</name>
    <name type="common">Dalmatian daisy</name>
    <name type="synonym">Chrysanthemum cinerariifolium</name>
    <dbReference type="NCBI Taxonomy" id="118510"/>
    <lineage>
        <taxon>Eukaryota</taxon>
        <taxon>Viridiplantae</taxon>
        <taxon>Streptophyta</taxon>
        <taxon>Embryophyta</taxon>
        <taxon>Tracheophyta</taxon>
        <taxon>Spermatophyta</taxon>
        <taxon>Magnoliopsida</taxon>
        <taxon>eudicotyledons</taxon>
        <taxon>Gunneridae</taxon>
        <taxon>Pentapetalae</taxon>
        <taxon>asterids</taxon>
        <taxon>campanulids</taxon>
        <taxon>Asterales</taxon>
        <taxon>Asteraceae</taxon>
        <taxon>Asteroideae</taxon>
        <taxon>Anthemideae</taxon>
        <taxon>Anthemidinae</taxon>
        <taxon>Tanacetum</taxon>
    </lineage>
</organism>
<evidence type="ECO:0000256" key="1">
    <source>
        <dbReference type="ARBA" id="ARBA00004586"/>
    </source>
</evidence>
<dbReference type="PANTHER" id="PTHR10869">
    <property type="entry name" value="PROLYL 4-HYDROXYLASE ALPHA SUBUNIT"/>
    <property type="match status" value="1"/>
</dbReference>
<keyword evidence="6" id="KW-0408">Iron</keyword>
<gene>
    <name evidence="10" type="ORF">Tci_369887</name>
</gene>
<dbReference type="GO" id="GO:0046872">
    <property type="term" value="F:metal ion binding"/>
    <property type="evidence" value="ECO:0007669"/>
    <property type="project" value="UniProtKB-KW"/>
</dbReference>
<dbReference type="EMBL" id="BKCJ010143117">
    <property type="protein sequence ID" value="GEX97912.1"/>
    <property type="molecule type" value="Genomic_DNA"/>
</dbReference>
<feature type="region of interest" description="Disordered" evidence="8">
    <location>
        <begin position="449"/>
        <end position="469"/>
    </location>
</feature>
<dbReference type="PROSITE" id="PS51670">
    <property type="entry name" value="SHKT"/>
    <property type="match status" value="1"/>
</dbReference>
<evidence type="ECO:0000256" key="4">
    <source>
        <dbReference type="ARBA" id="ARBA00022723"/>
    </source>
</evidence>
<dbReference type="PANTHER" id="PTHR10869:SF102">
    <property type="entry name" value="PROLYL 4-HYDROXYLASE 12-RELATED"/>
    <property type="match status" value="1"/>
</dbReference>
<dbReference type="Gene3D" id="2.60.120.620">
    <property type="entry name" value="q2cbj1_9rhob like domain"/>
    <property type="match status" value="1"/>
</dbReference>
<evidence type="ECO:0000259" key="9">
    <source>
        <dbReference type="PROSITE" id="PS51670"/>
    </source>
</evidence>
<dbReference type="GO" id="GO:0004656">
    <property type="term" value="F:procollagen-proline 4-dioxygenase activity"/>
    <property type="evidence" value="ECO:0007669"/>
    <property type="project" value="UniProtKB-EC"/>
</dbReference>
<dbReference type="InterPro" id="IPR003582">
    <property type="entry name" value="ShKT_dom"/>
</dbReference>
<feature type="region of interest" description="Disordered" evidence="8">
    <location>
        <begin position="203"/>
        <end position="266"/>
    </location>
</feature>
<evidence type="ECO:0000256" key="6">
    <source>
        <dbReference type="ARBA" id="ARBA00023004"/>
    </source>
</evidence>
<evidence type="ECO:0000313" key="10">
    <source>
        <dbReference type="EMBL" id="GEX97912.1"/>
    </source>
</evidence>
<keyword evidence="5" id="KW-0256">Endoplasmic reticulum</keyword>
<comment type="caution">
    <text evidence="10">The sequence shown here is derived from an EMBL/GenBank/DDBJ whole genome shotgun (WGS) entry which is preliminary data.</text>
</comment>
<accession>A0A699HFB0</accession>
<dbReference type="InterPro" id="IPR045054">
    <property type="entry name" value="P4HA-like"/>
</dbReference>
<feature type="compositionally biased region" description="Basic residues" evidence="8">
    <location>
        <begin position="250"/>
        <end position="260"/>
    </location>
</feature>
<feature type="compositionally biased region" description="Polar residues" evidence="8">
    <location>
        <begin position="228"/>
        <end position="244"/>
    </location>
</feature>
<proteinExistence type="inferred from homology"/>
<reference evidence="10" key="1">
    <citation type="journal article" date="2019" name="Sci. Rep.">
        <title>Draft genome of Tanacetum cinerariifolium, the natural source of mosquito coil.</title>
        <authorList>
            <person name="Yamashiro T."/>
            <person name="Shiraishi A."/>
            <person name="Satake H."/>
            <person name="Nakayama K."/>
        </authorList>
    </citation>
    <scope>NUCLEOTIDE SEQUENCE</scope>
</reference>
<dbReference type="GO" id="GO:0005789">
    <property type="term" value="C:endoplasmic reticulum membrane"/>
    <property type="evidence" value="ECO:0007669"/>
    <property type="project" value="UniProtKB-SubCell"/>
</dbReference>
<keyword evidence="4" id="KW-0479">Metal-binding</keyword>
<protein>
    <recommendedName>
        <fullName evidence="3">procollagen-proline 4-dioxygenase</fullName>
        <ecNumber evidence="3">1.14.11.2</ecNumber>
    </recommendedName>
</protein>
<name>A0A699HFB0_TANCI</name>
<comment type="subcellular location">
    <subcellularLocation>
        <location evidence="1">Endoplasmic reticulum membrane</location>
    </subcellularLocation>
</comment>
<sequence length="653" mass="73381">MQDRTLSNKCCLHSKVQDVTSRLTCCPNHLAGVEPAGPYLSTVQWMSSQWIATSSSGTLLDRINNSKTFILFIKVSDTVTFTNISSAYSYAEAWSLGHCWGEANADDGKGKDNNQGPGDEKDEDLKKPYKEVLKYPFTRKCSKDPTEVSKITKRAHKTLPDFKERWTEEMGYIHGFPEVMQISTFMTNSKCPELARRFADRNSQRGHGIPFRGDRPPCLGHGNEHQRTNNYGRRITTNHTSLPGHTTRDVRHKGNKKGRQLRNNNNRGRVINMIREGGDGRKRKSQHSEAKEWINVPITFPPIATDDVSNDPLTIEARVEGYLVHQGLAKSDPDRTSGFLWWATDPYREVGARGRTGMRELRVVSSTTHAMEHIEAKGSCFLAKTRTVLFQGGPERLESIVRLNPSIRKYVRIANEGFGQVYLPDGLLRLPRLRLSKRNECLTVLDYESDNNHVGQGNDDNKSSGNSSAKAMEGATYLDISLEIKVRNGNPFHIHHHVGAEETKENHNYLGNTSMQQQNGESVMATVVFYLSNVTQGGQILFPNLQSPITKPIIGNALLFFNLHPNTSLDPMSLHARCLITEGAFSWTTKTFMVKAINRPKSVALKTGNDDLCTNEYDNCQQWAAFGECERNPIFMVGTADYYGTCRRSCNVC</sequence>
<evidence type="ECO:0000256" key="5">
    <source>
        <dbReference type="ARBA" id="ARBA00022824"/>
    </source>
</evidence>
<evidence type="ECO:0000256" key="8">
    <source>
        <dbReference type="SAM" id="MobiDB-lite"/>
    </source>
</evidence>
<comment type="similarity">
    <text evidence="2">Belongs to the P4HA family.</text>
</comment>
<evidence type="ECO:0000256" key="7">
    <source>
        <dbReference type="ARBA" id="ARBA00023136"/>
    </source>
</evidence>
<dbReference type="AlphaFoldDB" id="A0A699HFB0"/>
<evidence type="ECO:0000256" key="3">
    <source>
        <dbReference type="ARBA" id="ARBA00012269"/>
    </source>
</evidence>
<dbReference type="EC" id="1.14.11.2" evidence="3"/>